<reference evidence="2 3" key="1">
    <citation type="submission" date="2024-09" db="EMBL/GenBank/DDBJ databases">
        <authorList>
            <person name="Sun Q."/>
            <person name="Mori K."/>
        </authorList>
    </citation>
    <scope>NUCLEOTIDE SEQUENCE [LARGE SCALE GENOMIC DNA]</scope>
    <source>
        <strain evidence="2 3">JCM 3028</strain>
    </source>
</reference>
<proteinExistence type="predicted"/>
<evidence type="ECO:0000313" key="3">
    <source>
        <dbReference type="Proteomes" id="UP001589610"/>
    </source>
</evidence>
<accession>A0ABV5TQ38</accession>
<comment type="caution">
    <text evidence="2">The sequence shown here is derived from an EMBL/GenBank/DDBJ whole genome shotgun (WGS) entry which is preliminary data.</text>
</comment>
<dbReference type="RefSeq" id="WP_343982024.1">
    <property type="nucleotide sequence ID" value="NZ_BAAAWW010000117.1"/>
</dbReference>
<evidence type="ECO:0000256" key="1">
    <source>
        <dbReference type="SAM" id="MobiDB-lite"/>
    </source>
</evidence>
<sequence>MQEQLTKGYLARVNEDGSPFTEEPEVEQPPAPNASKGTWVGYAHRVHGASIDDAEAMTKTDLVERYGAKA</sequence>
<feature type="region of interest" description="Disordered" evidence="1">
    <location>
        <begin position="1"/>
        <end position="37"/>
    </location>
</feature>
<keyword evidence="3" id="KW-1185">Reference proteome</keyword>
<dbReference type="EMBL" id="JBHMBS010000031">
    <property type="protein sequence ID" value="MFB9681223.1"/>
    <property type="molecule type" value="Genomic_DNA"/>
</dbReference>
<dbReference type="Proteomes" id="UP001589610">
    <property type="component" value="Unassembled WGS sequence"/>
</dbReference>
<organism evidence="2 3">
    <name type="scientific">Streptosporangium vulgare</name>
    <dbReference type="NCBI Taxonomy" id="46190"/>
    <lineage>
        <taxon>Bacteria</taxon>
        <taxon>Bacillati</taxon>
        <taxon>Actinomycetota</taxon>
        <taxon>Actinomycetes</taxon>
        <taxon>Streptosporangiales</taxon>
        <taxon>Streptosporangiaceae</taxon>
        <taxon>Streptosporangium</taxon>
    </lineage>
</organism>
<name>A0ABV5TQ38_9ACTN</name>
<gene>
    <name evidence="2" type="ORF">ACFFRH_37585</name>
</gene>
<protein>
    <submittedName>
        <fullName evidence="2">Uncharacterized protein</fullName>
    </submittedName>
</protein>
<evidence type="ECO:0000313" key="2">
    <source>
        <dbReference type="EMBL" id="MFB9681223.1"/>
    </source>
</evidence>